<gene>
    <name evidence="2" type="ORF">PCOR1329_LOCUS2914</name>
</gene>
<proteinExistence type="predicted"/>
<name>A0ABN9PLC8_9DINO</name>
<accession>A0ABN9PLC8</accession>
<evidence type="ECO:0000256" key="1">
    <source>
        <dbReference type="SAM" id="MobiDB-lite"/>
    </source>
</evidence>
<feature type="region of interest" description="Disordered" evidence="1">
    <location>
        <begin position="1"/>
        <end position="53"/>
    </location>
</feature>
<comment type="caution">
    <text evidence="2">The sequence shown here is derived from an EMBL/GenBank/DDBJ whole genome shotgun (WGS) entry which is preliminary data.</text>
</comment>
<dbReference type="EMBL" id="CAUYUJ010000739">
    <property type="protein sequence ID" value="CAK0792265.1"/>
    <property type="molecule type" value="Genomic_DNA"/>
</dbReference>
<reference evidence="2" key="1">
    <citation type="submission" date="2023-10" db="EMBL/GenBank/DDBJ databases">
        <authorList>
            <person name="Chen Y."/>
            <person name="Shah S."/>
            <person name="Dougan E. K."/>
            <person name="Thang M."/>
            <person name="Chan C."/>
        </authorList>
    </citation>
    <scope>NUCLEOTIDE SEQUENCE [LARGE SCALE GENOMIC DNA]</scope>
</reference>
<sequence>MMQTRMAVSGEAQNRTGGGRRPRKGKTPPAMPPMPPSNGTAGTPPWAMMPPSDGMPSAMMPPSDGMPSAMMPPSDGMPAAMMPPSDGMPAAMMPPSDGMPAAMMPPSDGMPAAMMPPSDGMPAAMMPPSDGMPAAMTPPSDGMPAAMMPPDGMDGAAMPSGGMPPAAVVAPPEGGTTAAAAPGVLSAIGDPHLVNVHGEHFDVMRPGVHVLLLVPFRANRSDALLAVEADAQRIGDACADTYFMSVNMTGAWVESKVASLGLKGGHGLFFSAGTKAANTGTPWMSFGKVWLKVRHGRTSTGTAYLNFFARNLRHAGHMVGGLLGEDDHTEVATLSSGCKKTLAL</sequence>
<dbReference type="Proteomes" id="UP001189429">
    <property type="component" value="Unassembled WGS sequence"/>
</dbReference>
<evidence type="ECO:0000313" key="3">
    <source>
        <dbReference type="Proteomes" id="UP001189429"/>
    </source>
</evidence>
<keyword evidence="3" id="KW-1185">Reference proteome</keyword>
<protein>
    <submittedName>
        <fullName evidence="2">Uncharacterized protein</fullName>
    </submittedName>
</protein>
<organism evidence="2 3">
    <name type="scientific">Prorocentrum cordatum</name>
    <dbReference type="NCBI Taxonomy" id="2364126"/>
    <lineage>
        <taxon>Eukaryota</taxon>
        <taxon>Sar</taxon>
        <taxon>Alveolata</taxon>
        <taxon>Dinophyceae</taxon>
        <taxon>Prorocentrales</taxon>
        <taxon>Prorocentraceae</taxon>
        <taxon>Prorocentrum</taxon>
    </lineage>
</organism>
<evidence type="ECO:0000313" key="2">
    <source>
        <dbReference type="EMBL" id="CAK0792265.1"/>
    </source>
</evidence>